<evidence type="ECO:0000256" key="1">
    <source>
        <dbReference type="SAM" id="Phobius"/>
    </source>
</evidence>
<organism evidence="2 3">
    <name type="scientific">Priestia endophytica DSM 13796</name>
    <dbReference type="NCBI Taxonomy" id="1121089"/>
    <lineage>
        <taxon>Bacteria</taxon>
        <taxon>Bacillati</taxon>
        <taxon>Bacillota</taxon>
        <taxon>Bacilli</taxon>
        <taxon>Bacillales</taxon>
        <taxon>Bacillaceae</taxon>
        <taxon>Priestia</taxon>
    </lineage>
</organism>
<dbReference type="EMBL" id="FOXX01000014">
    <property type="protein sequence ID" value="SFQ84743.1"/>
    <property type="molecule type" value="Genomic_DNA"/>
</dbReference>
<proteinExistence type="predicted"/>
<protein>
    <submittedName>
        <fullName evidence="2">Uncharacterized protein</fullName>
    </submittedName>
</protein>
<keyword evidence="1" id="KW-0812">Transmembrane</keyword>
<evidence type="ECO:0000313" key="3">
    <source>
        <dbReference type="Proteomes" id="UP000182762"/>
    </source>
</evidence>
<dbReference type="RefSeq" id="WP_161939298.1">
    <property type="nucleotide sequence ID" value="NZ_FOXX01000014.1"/>
</dbReference>
<evidence type="ECO:0000313" key="2">
    <source>
        <dbReference type="EMBL" id="SFQ84743.1"/>
    </source>
</evidence>
<keyword evidence="1" id="KW-0472">Membrane</keyword>
<reference evidence="2 3" key="1">
    <citation type="submission" date="2016-10" db="EMBL/GenBank/DDBJ databases">
        <authorList>
            <person name="Varghese N."/>
            <person name="Submissions S."/>
        </authorList>
    </citation>
    <scope>NUCLEOTIDE SEQUENCE [LARGE SCALE GENOMIC DNA]</scope>
    <source>
        <strain evidence="2 3">DSM 13796</strain>
    </source>
</reference>
<comment type="caution">
    <text evidence="2">The sequence shown here is derived from an EMBL/GenBank/DDBJ whole genome shotgun (WGS) entry which is preliminary data.</text>
</comment>
<sequence length="57" mass="6476">MTKKFLFLAILVFLLFASPPLIIAIYNGELKDILIISGIIILVCVMSIYEYNRKKGN</sequence>
<dbReference type="GeneID" id="93713906"/>
<accession>A0A1I6BUY5</accession>
<name>A0A1I6BUY5_9BACI</name>
<keyword evidence="3" id="KW-1185">Reference proteome</keyword>
<dbReference type="Proteomes" id="UP000182762">
    <property type="component" value="Unassembled WGS sequence"/>
</dbReference>
<gene>
    <name evidence="2" type="ORF">SAMN02745910_04269</name>
</gene>
<feature type="transmembrane region" description="Helical" evidence="1">
    <location>
        <begin position="34"/>
        <end position="51"/>
    </location>
</feature>
<keyword evidence="1" id="KW-1133">Transmembrane helix</keyword>